<proteinExistence type="predicted"/>
<comment type="caution">
    <text evidence="1">The sequence shown here is derived from an EMBL/GenBank/DDBJ whole genome shotgun (WGS) entry which is preliminary data.</text>
</comment>
<evidence type="ECO:0000313" key="1">
    <source>
        <dbReference type="EMBL" id="KAK3708923.1"/>
    </source>
</evidence>
<accession>A0ACC3N403</accession>
<reference evidence="1" key="1">
    <citation type="submission" date="2023-07" db="EMBL/GenBank/DDBJ databases">
        <title>Black Yeasts Isolated from many extreme environments.</title>
        <authorList>
            <person name="Coleine C."/>
            <person name="Stajich J.E."/>
            <person name="Selbmann L."/>
        </authorList>
    </citation>
    <scope>NUCLEOTIDE SEQUENCE</scope>
    <source>
        <strain evidence="1">CCFEE 5714</strain>
    </source>
</reference>
<name>A0ACC3N403_9PEZI</name>
<dbReference type="EMBL" id="JAUTXU010000097">
    <property type="protein sequence ID" value="KAK3708923.1"/>
    <property type="molecule type" value="Genomic_DNA"/>
</dbReference>
<organism evidence="1 2">
    <name type="scientific">Vermiconidia calcicola</name>
    <dbReference type="NCBI Taxonomy" id="1690605"/>
    <lineage>
        <taxon>Eukaryota</taxon>
        <taxon>Fungi</taxon>
        <taxon>Dikarya</taxon>
        <taxon>Ascomycota</taxon>
        <taxon>Pezizomycotina</taxon>
        <taxon>Dothideomycetes</taxon>
        <taxon>Dothideomycetidae</taxon>
        <taxon>Mycosphaerellales</taxon>
        <taxon>Extremaceae</taxon>
        <taxon>Vermiconidia</taxon>
    </lineage>
</organism>
<evidence type="ECO:0000313" key="2">
    <source>
        <dbReference type="Proteomes" id="UP001281147"/>
    </source>
</evidence>
<keyword evidence="2" id="KW-1185">Reference proteome</keyword>
<protein>
    <submittedName>
        <fullName evidence="1">Uncharacterized protein</fullName>
    </submittedName>
</protein>
<gene>
    <name evidence="1" type="ORF">LTR37_011253</name>
</gene>
<dbReference type="Proteomes" id="UP001281147">
    <property type="component" value="Unassembled WGS sequence"/>
</dbReference>
<sequence length="385" mass="40906">MVNLHILFENVYNGVRDAHDMVQDEVGNLVNELSVIVEDIAEEKARKLTWDTIQLALFIGLAPTLHTALSRVAWVRANPNWAATGIDVSYGAIGTGFAFAKDAMEALSPLPIQNQVASYMGDIIDGSETGLSGMTDLLFNDPTALGDLISDGKLFALDVQRDPVDVQQGMEKNLFAALLPTVWTTGVDFSYPVVILPDGVPQDGTGCEGLKPTEYADTVDDSETSARLGTLATGDDGWLPGFVCDERTNTGYWLMGAKPSKTSKTCCVTIDNKQACDTCPGGSSVPISDLRGIGTLDGNNWGGLTKDEVVINAVNSYVANGNKNGWAADLSMTESPEGIADLISGDLSRARGLVNIPVCTLQQIKDTATADIDNTAGNPNYPCPP</sequence>